<reference evidence="1" key="1">
    <citation type="submission" date="2018-02" db="EMBL/GenBank/DDBJ databases">
        <title>Rhizophora mucronata_Transcriptome.</title>
        <authorList>
            <person name="Meera S.P."/>
            <person name="Sreeshan A."/>
            <person name="Augustine A."/>
        </authorList>
    </citation>
    <scope>NUCLEOTIDE SEQUENCE</scope>
    <source>
        <tissue evidence="1">Leaf</tissue>
    </source>
</reference>
<sequence>MLKQKTRTKIFITFNLYYIINFQ</sequence>
<name>A0A2P2NWN4_RHIMU</name>
<protein>
    <submittedName>
        <fullName evidence="1">Uncharacterized protein</fullName>
    </submittedName>
</protein>
<dbReference type="EMBL" id="GGEC01066410">
    <property type="protein sequence ID" value="MBX46894.1"/>
    <property type="molecule type" value="Transcribed_RNA"/>
</dbReference>
<evidence type="ECO:0000313" key="1">
    <source>
        <dbReference type="EMBL" id="MBX46894.1"/>
    </source>
</evidence>
<proteinExistence type="predicted"/>
<dbReference type="AlphaFoldDB" id="A0A2P2NWN4"/>
<accession>A0A2P2NWN4</accession>
<organism evidence="1">
    <name type="scientific">Rhizophora mucronata</name>
    <name type="common">Asiatic mangrove</name>
    <dbReference type="NCBI Taxonomy" id="61149"/>
    <lineage>
        <taxon>Eukaryota</taxon>
        <taxon>Viridiplantae</taxon>
        <taxon>Streptophyta</taxon>
        <taxon>Embryophyta</taxon>
        <taxon>Tracheophyta</taxon>
        <taxon>Spermatophyta</taxon>
        <taxon>Magnoliopsida</taxon>
        <taxon>eudicotyledons</taxon>
        <taxon>Gunneridae</taxon>
        <taxon>Pentapetalae</taxon>
        <taxon>rosids</taxon>
        <taxon>fabids</taxon>
        <taxon>Malpighiales</taxon>
        <taxon>Rhizophoraceae</taxon>
        <taxon>Rhizophora</taxon>
    </lineage>
</organism>